<name>A0A4R1L427_9PAST</name>
<evidence type="ECO:0000313" key="1">
    <source>
        <dbReference type="EMBL" id="TCK70959.1"/>
    </source>
</evidence>
<proteinExistence type="predicted"/>
<comment type="caution">
    <text evidence="1">The sequence shown here is derived from an EMBL/GenBank/DDBJ whole genome shotgun (WGS) entry which is preliminary data.</text>
</comment>
<organism evidence="1 2">
    <name type="scientific">Lonepinella koalarum</name>
    <dbReference type="NCBI Taxonomy" id="53417"/>
    <lineage>
        <taxon>Bacteria</taxon>
        <taxon>Pseudomonadati</taxon>
        <taxon>Pseudomonadota</taxon>
        <taxon>Gammaproteobacteria</taxon>
        <taxon>Pasteurellales</taxon>
        <taxon>Pasteurellaceae</taxon>
        <taxon>Lonepinella</taxon>
    </lineage>
</organism>
<dbReference type="EMBL" id="SMGJ01000001">
    <property type="protein sequence ID" value="TCK70959.1"/>
    <property type="molecule type" value="Genomic_DNA"/>
</dbReference>
<protein>
    <submittedName>
        <fullName evidence="1">Uncharacterized protein YceK</fullName>
    </submittedName>
</protein>
<sequence length="75" mass="8530">MKKTLFILTALLLLNGLTGCGTIVQLIDPTEKYQAYDGTKFDWQQAQKWGLPILDLPLSFLLDTALLPYVWSQEE</sequence>
<reference evidence="1 2" key="1">
    <citation type="submission" date="2019-03" db="EMBL/GenBank/DDBJ databases">
        <title>Genomic Encyclopedia of Type Strains, Phase IV (KMG-IV): sequencing the most valuable type-strain genomes for metagenomic binning, comparative biology and taxonomic classification.</title>
        <authorList>
            <person name="Goeker M."/>
        </authorList>
    </citation>
    <scope>NUCLEOTIDE SEQUENCE [LARGE SCALE GENOMIC DNA]</scope>
    <source>
        <strain evidence="1 2">DSM 10053</strain>
    </source>
</reference>
<dbReference type="Proteomes" id="UP000295496">
    <property type="component" value="Unassembled WGS sequence"/>
</dbReference>
<dbReference type="PROSITE" id="PS51257">
    <property type="entry name" value="PROKAR_LIPOPROTEIN"/>
    <property type="match status" value="1"/>
</dbReference>
<evidence type="ECO:0000313" key="2">
    <source>
        <dbReference type="Proteomes" id="UP000295496"/>
    </source>
</evidence>
<dbReference type="InterPro" id="IPR010780">
    <property type="entry name" value="DUF1375"/>
</dbReference>
<accession>A0A4R1L427</accession>
<dbReference type="Pfam" id="PF07119">
    <property type="entry name" value="DUF1375"/>
    <property type="match status" value="1"/>
</dbReference>
<keyword evidence="2" id="KW-1185">Reference proteome</keyword>
<dbReference type="RefSeq" id="WP_132299317.1">
    <property type="nucleotide sequence ID" value="NZ_CP170642.1"/>
</dbReference>
<dbReference type="AlphaFoldDB" id="A0A4R1L427"/>
<gene>
    <name evidence="1" type="ORF">EV692_0006</name>
</gene>